<evidence type="ECO:0000256" key="1">
    <source>
        <dbReference type="SAM" id="MobiDB-lite"/>
    </source>
</evidence>
<accession>A0A2H3ANX7</accession>
<proteinExistence type="predicted"/>
<keyword evidence="3" id="KW-1185">Reference proteome</keyword>
<sequence>MPRSSMNAPKFEGWHYDAFAGVVPRRRVHGRDLEKTLSTSIVTSESIDSILSSHIHFPSATSTIPSQLLLSLSPCRIWHNTPSSYDDSSIDDVLSSSSAFPLPTGIGLGILRLTRKEGGDPFDGLGLVHIHRSSRDPSSDGDISNTILREDALTFLQPSICFEMDDSGDSEPEKTKPVDMPSPSYRSLPRNFCSTQRPWRL</sequence>
<protein>
    <submittedName>
        <fullName evidence="2">Uncharacterized protein</fullName>
    </submittedName>
</protein>
<reference evidence="3" key="1">
    <citation type="journal article" date="2017" name="Nat. Ecol. Evol.">
        <title>Genome expansion and lineage-specific genetic innovations in the forest pathogenic fungi Armillaria.</title>
        <authorList>
            <person name="Sipos G."/>
            <person name="Prasanna A.N."/>
            <person name="Walter M.C."/>
            <person name="O'Connor E."/>
            <person name="Balint B."/>
            <person name="Krizsan K."/>
            <person name="Kiss B."/>
            <person name="Hess J."/>
            <person name="Varga T."/>
            <person name="Slot J."/>
            <person name="Riley R."/>
            <person name="Boka B."/>
            <person name="Rigling D."/>
            <person name="Barry K."/>
            <person name="Lee J."/>
            <person name="Mihaltcheva S."/>
            <person name="LaButti K."/>
            <person name="Lipzen A."/>
            <person name="Waldron R."/>
            <person name="Moloney N.M."/>
            <person name="Sperisen C."/>
            <person name="Kredics L."/>
            <person name="Vagvoelgyi C."/>
            <person name="Patrignani A."/>
            <person name="Fitzpatrick D."/>
            <person name="Nagy I."/>
            <person name="Doyle S."/>
            <person name="Anderson J.B."/>
            <person name="Grigoriev I.V."/>
            <person name="Gueldener U."/>
            <person name="Muensterkoetter M."/>
            <person name="Nagy L.G."/>
        </authorList>
    </citation>
    <scope>NUCLEOTIDE SEQUENCE [LARGE SCALE GENOMIC DNA]</scope>
    <source>
        <strain evidence="3">28-4</strain>
    </source>
</reference>
<dbReference type="EMBL" id="KZ293485">
    <property type="protein sequence ID" value="PBK60531.1"/>
    <property type="molecule type" value="Genomic_DNA"/>
</dbReference>
<feature type="compositionally biased region" description="Polar residues" evidence="1">
    <location>
        <begin position="192"/>
        <end position="201"/>
    </location>
</feature>
<gene>
    <name evidence="2" type="ORF">ARMSODRAFT_724961</name>
</gene>
<evidence type="ECO:0000313" key="2">
    <source>
        <dbReference type="EMBL" id="PBK60531.1"/>
    </source>
</evidence>
<organism evidence="2 3">
    <name type="scientific">Armillaria solidipes</name>
    <dbReference type="NCBI Taxonomy" id="1076256"/>
    <lineage>
        <taxon>Eukaryota</taxon>
        <taxon>Fungi</taxon>
        <taxon>Dikarya</taxon>
        <taxon>Basidiomycota</taxon>
        <taxon>Agaricomycotina</taxon>
        <taxon>Agaricomycetes</taxon>
        <taxon>Agaricomycetidae</taxon>
        <taxon>Agaricales</taxon>
        <taxon>Marasmiineae</taxon>
        <taxon>Physalacriaceae</taxon>
        <taxon>Armillaria</taxon>
    </lineage>
</organism>
<dbReference type="AlphaFoldDB" id="A0A2H3ANX7"/>
<feature type="region of interest" description="Disordered" evidence="1">
    <location>
        <begin position="164"/>
        <end position="201"/>
    </location>
</feature>
<evidence type="ECO:0000313" key="3">
    <source>
        <dbReference type="Proteomes" id="UP000218334"/>
    </source>
</evidence>
<dbReference type="Proteomes" id="UP000218334">
    <property type="component" value="Unassembled WGS sequence"/>
</dbReference>
<name>A0A2H3ANX7_9AGAR</name>